<evidence type="ECO:0000256" key="1">
    <source>
        <dbReference type="ARBA" id="ARBA00004123"/>
    </source>
</evidence>
<sequence>AGLGEFRIRDLNDEINKLLREKGHWEVRIKELGGPDYGVIGPKMLDHEGKEVPGNRGYKYFGAAKDLPGVRELFEKEPLCPWITGNHHNLFVGAVSLALPPPRKTRAELMKAIDFEYYGYLDEDDGVIVPLEQEYEKKCRAGLVEKWKAEREARLARGEKEEEEEEEEEINIYAVTEEESDEEGSQEKGGEDGQQKFIAHVPVPSQQEIEEALVRRKKMELLQKYASETLQAQSEEARRLLGY</sequence>
<protein>
    <recommendedName>
        <fullName evidence="6">ISY1 splicing factor homolog</fullName>
    </recommendedName>
</protein>
<name>D2H7C9_AILME</name>
<evidence type="ECO:0000256" key="4">
    <source>
        <dbReference type="SAM" id="MobiDB-lite"/>
    </source>
</evidence>
<dbReference type="PANTHER" id="PTHR13021">
    <property type="entry name" value="PRE-MRNA-SPLICING FACTOR ISY1"/>
    <property type="match status" value="1"/>
</dbReference>
<feature type="non-terminal residue" evidence="5">
    <location>
        <position position="1"/>
    </location>
</feature>
<evidence type="ECO:0000313" key="5">
    <source>
        <dbReference type="EMBL" id="EFB22598.1"/>
    </source>
</evidence>
<evidence type="ECO:0000256" key="2">
    <source>
        <dbReference type="ARBA" id="ARBA00007002"/>
    </source>
</evidence>
<comment type="subcellular location">
    <subcellularLocation>
        <location evidence="1">Nucleus</location>
    </subcellularLocation>
</comment>
<gene>
    <name evidence="5" type="ORF">PANDA_006036</name>
</gene>
<comment type="similarity">
    <text evidence="2">Belongs to the ISY1 family.</text>
</comment>
<feature type="region of interest" description="Disordered" evidence="4">
    <location>
        <begin position="175"/>
        <end position="202"/>
    </location>
</feature>
<dbReference type="GO" id="GO:0000350">
    <property type="term" value="P:generation of catalytic spliceosome for second transesterification step"/>
    <property type="evidence" value="ECO:0007669"/>
    <property type="project" value="InterPro"/>
</dbReference>
<dbReference type="InParanoid" id="D2H7C9"/>
<accession>D2H7C9</accession>
<dbReference type="EMBL" id="GL192552">
    <property type="protein sequence ID" value="EFB22598.1"/>
    <property type="molecule type" value="Genomic_DNA"/>
</dbReference>
<dbReference type="InterPro" id="IPR037200">
    <property type="entry name" value="Isy1_sf"/>
</dbReference>
<dbReference type="InterPro" id="IPR029012">
    <property type="entry name" value="Helix_hairpin_bin_sf"/>
</dbReference>
<dbReference type="Pfam" id="PF06246">
    <property type="entry name" value="Isy1"/>
    <property type="match status" value="1"/>
</dbReference>
<feature type="non-terminal residue" evidence="5">
    <location>
        <position position="243"/>
    </location>
</feature>
<dbReference type="Gene3D" id="1.10.287.660">
    <property type="entry name" value="Helix hairpin bin"/>
    <property type="match status" value="1"/>
</dbReference>
<evidence type="ECO:0000256" key="3">
    <source>
        <dbReference type="ARBA" id="ARBA00023242"/>
    </source>
</evidence>
<feature type="compositionally biased region" description="Basic and acidic residues" evidence="4">
    <location>
        <begin position="185"/>
        <end position="194"/>
    </location>
</feature>
<evidence type="ECO:0008006" key="6">
    <source>
        <dbReference type="Google" id="ProtNLM"/>
    </source>
</evidence>
<keyword evidence="3" id="KW-0539">Nucleus</keyword>
<organism evidence="5">
    <name type="scientific">Ailuropoda melanoleuca</name>
    <name type="common">Giant panda</name>
    <dbReference type="NCBI Taxonomy" id="9646"/>
    <lineage>
        <taxon>Eukaryota</taxon>
        <taxon>Metazoa</taxon>
        <taxon>Chordata</taxon>
        <taxon>Craniata</taxon>
        <taxon>Vertebrata</taxon>
        <taxon>Euteleostomi</taxon>
        <taxon>Mammalia</taxon>
        <taxon>Eutheria</taxon>
        <taxon>Laurasiatheria</taxon>
        <taxon>Carnivora</taxon>
        <taxon>Caniformia</taxon>
        <taxon>Ursidae</taxon>
        <taxon>Ailuropoda</taxon>
    </lineage>
</organism>
<proteinExistence type="inferred from homology"/>
<dbReference type="AlphaFoldDB" id="D2H7C9"/>
<dbReference type="InterPro" id="IPR009360">
    <property type="entry name" value="Isy1"/>
</dbReference>
<reference evidence="5" key="1">
    <citation type="journal article" date="2010" name="Nature">
        <title>The sequence and de novo assembly of the giant panda genome.</title>
        <authorList>
            <person name="Li R."/>
            <person name="Fan W."/>
            <person name="Tian G."/>
            <person name="Zhu H."/>
            <person name="He L."/>
            <person name="Cai J."/>
            <person name="Huang Q."/>
            <person name="Cai Q."/>
            <person name="Li B."/>
            <person name="Bai Y."/>
            <person name="Zhang Z."/>
            <person name="Zhang Y."/>
            <person name="Wang W."/>
            <person name="Li J."/>
            <person name="Wei F."/>
            <person name="Li H."/>
            <person name="Jian M."/>
            <person name="Li J."/>
            <person name="Zhang Z."/>
            <person name="Nielsen R."/>
            <person name="Li D."/>
            <person name="Gu W."/>
            <person name="Yang Z."/>
            <person name="Xuan Z."/>
            <person name="Ryder O.A."/>
            <person name="Leung F.C."/>
            <person name="Zhou Y."/>
            <person name="Cao J."/>
            <person name="Sun X."/>
            <person name="Fu Y."/>
            <person name="Fang X."/>
            <person name="Guo X."/>
            <person name="Wang B."/>
            <person name="Hou R."/>
            <person name="Shen F."/>
            <person name="Mu B."/>
            <person name="Ni P."/>
            <person name="Lin R."/>
            <person name="Qian W."/>
            <person name="Wang G."/>
            <person name="Yu C."/>
            <person name="Nie W."/>
            <person name="Wang J."/>
            <person name="Wu Z."/>
            <person name="Liang H."/>
            <person name="Min J."/>
            <person name="Wu Q."/>
            <person name="Cheng S."/>
            <person name="Ruan J."/>
            <person name="Wang M."/>
            <person name="Shi Z."/>
            <person name="Wen M."/>
            <person name="Liu B."/>
            <person name="Ren X."/>
            <person name="Zheng H."/>
            <person name="Dong D."/>
            <person name="Cook K."/>
            <person name="Shan G."/>
            <person name="Zhang H."/>
            <person name="Kosiol C."/>
            <person name="Xie X."/>
            <person name="Lu Z."/>
            <person name="Zheng H."/>
            <person name="Li Y."/>
            <person name="Steiner C.C."/>
            <person name="Lam T.T."/>
            <person name="Lin S."/>
            <person name="Zhang Q."/>
            <person name="Li G."/>
            <person name="Tian J."/>
            <person name="Gong T."/>
            <person name="Liu H."/>
            <person name="Zhang D."/>
            <person name="Fang L."/>
            <person name="Ye C."/>
            <person name="Zhang J."/>
            <person name="Hu W."/>
            <person name="Xu A."/>
            <person name="Ren Y."/>
            <person name="Zhang G."/>
            <person name="Bruford M.W."/>
            <person name="Li Q."/>
            <person name="Ma L."/>
            <person name="Guo Y."/>
            <person name="An N."/>
            <person name="Hu Y."/>
            <person name="Zheng Y."/>
            <person name="Shi Y."/>
            <person name="Li Z."/>
            <person name="Liu Q."/>
            <person name="Chen Y."/>
            <person name="Zhao J."/>
            <person name="Qu N."/>
            <person name="Zhao S."/>
            <person name="Tian F."/>
            <person name="Wang X."/>
            <person name="Wang H."/>
            <person name="Xu L."/>
            <person name="Liu X."/>
            <person name="Vinar T."/>
            <person name="Wang Y."/>
            <person name="Lam T.W."/>
            <person name="Yiu S.M."/>
            <person name="Liu S."/>
            <person name="Zhang H."/>
            <person name="Li D."/>
            <person name="Huang Y."/>
            <person name="Wang X."/>
            <person name="Yang G."/>
            <person name="Jiang Z."/>
            <person name="Wang J."/>
            <person name="Qin N."/>
            <person name="Li L."/>
            <person name="Li J."/>
            <person name="Bolund L."/>
            <person name="Kristiansen K."/>
            <person name="Wong G.K."/>
            <person name="Olson M."/>
            <person name="Zhang X."/>
            <person name="Li S."/>
            <person name="Yang H."/>
            <person name="Wang J."/>
            <person name="Wang J."/>
        </authorList>
    </citation>
    <scope>NUCLEOTIDE SEQUENCE [LARGE SCALE GENOMIC DNA]</scope>
</reference>
<feature type="compositionally biased region" description="Acidic residues" evidence="4">
    <location>
        <begin position="175"/>
        <end position="184"/>
    </location>
</feature>
<dbReference type="GO" id="GO:0005634">
    <property type="term" value="C:nucleus"/>
    <property type="evidence" value="ECO:0007669"/>
    <property type="project" value="UniProtKB-SubCell"/>
</dbReference>
<dbReference type="SUPFAM" id="SSF140102">
    <property type="entry name" value="ISY1 domain-like"/>
    <property type="match status" value="1"/>
</dbReference>